<dbReference type="Pfam" id="PF00201">
    <property type="entry name" value="UDPGT"/>
    <property type="match status" value="1"/>
</dbReference>
<dbReference type="PANTHER" id="PTHR11926">
    <property type="entry name" value="GLUCOSYL/GLUCURONOSYL TRANSFERASES"/>
    <property type="match status" value="1"/>
</dbReference>
<dbReference type="Gramene" id="Pp3c16_20890V3.1">
    <property type="protein sequence ID" value="Pp3c16_20890V3.1"/>
    <property type="gene ID" value="Pp3c16_20890"/>
</dbReference>
<dbReference type="FunFam" id="3.40.50.2000:FF:000078">
    <property type="entry name" value="Glycosyltransferase"/>
    <property type="match status" value="1"/>
</dbReference>
<dbReference type="KEGG" id="ppp:112293676"/>
<evidence type="ECO:0000256" key="1">
    <source>
        <dbReference type="ARBA" id="ARBA00009995"/>
    </source>
</evidence>
<accession>A0A2K1J9H0</accession>
<evidence type="ECO:0000256" key="5">
    <source>
        <dbReference type="RuleBase" id="RU362057"/>
    </source>
</evidence>
<dbReference type="GO" id="GO:0016758">
    <property type="term" value="F:hexosyltransferase activity"/>
    <property type="evidence" value="ECO:0007669"/>
    <property type="project" value="UniProtKB-ARBA"/>
</dbReference>
<name>A0A2K1J9H0_PHYPA</name>
<dbReference type="GO" id="GO:0008194">
    <property type="term" value="F:UDP-glycosyltransferase activity"/>
    <property type="evidence" value="ECO:0007669"/>
    <property type="project" value="InterPro"/>
</dbReference>
<dbReference type="EnsemblPlants" id="Pp3c16_20890V3.1">
    <property type="protein sequence ID" value="Pp3c16_20890V3.1"/>
    <property type="gene ID" value="Pp3c16_20890"/>
</dbReference>
<evidence type="ECO:0000313" key="7">
    <source>
        <dbReference type="EnsemblPlants" id="Pp3c16_20890V3.1"/>
    </source>
</evidence>
<reference evidence="6 8" key="2">
    <citation type="journal article" date="2018" name="Plant J.">
        <title>The Physcomitrella patens chromosome-scale assembly reveals moss genome structure and evolution.</title>
        <authorList>
            <person name="Lang D."/>
            <person name="Ullrich K.K."/>
            <person name="Murat F."/>
            <person name="Fuchs J."/>
            <person name="Jenkins J."/>
            <person name="Haas F.B."/>
            <person name="Piednoel M."/>
            <person name="Gundlach H."/>
            <person name="Van Bel M."/>
            <person name="Meyberg R."/>
            <person name="Vives C."/>
            <person name="Morata J."/>
            <person name="Symeonidi A."/>
            <person name="Hiss M."/>
            <person name="Muchero W."/>
            <person name="Kamisugi Y."/>
            <person name="Saleh O."/>
            <person name="Blanc G."/>
            <person name="Decker E.L."/>
            <person name="van Gessel N."/>
            <person name="Grimwood J."/>
            <person name="Hayes R.D."/>
            <person name="Graham S.W."/>
            <person name="Gunter L.E."/>
            <person name="McDaniel S.F."/>
            <person name="Hoernstein S.N.W."/>
            <person name="Larsson A."/>
            <person name="Li F.W."/>
            <person name="Perroud P.F."/>
            <person name="Phillips J."/>
            <person name="Ranjan P."/>
            <person name="Rokshar D.S."/>
            <person name="Rothfels C.J."/>
            <person name="Schneider L."/>
            <person name="Shu S."/>
            <person name="Stevenson D.W."/>
            <person name="Thummler F."/>
            <person name="Tillich M."/>
            <person name="Villarreal Aguilar J.C."/>
            <person name="Widiez T."/>
            <person name="Wong G.K."/>
            <person name="Wymore A."/>
            <person name="Zhang Y."/>
            <person name="Zimmer A.D."/>
            <person name="Quatrano R.S."/>
            <person name="Mayer K.F.X."/>
            <person name="Goodstein D."/>
            <person name="Casacuberta J.M."/>
            <person name="Vandepoele K."/>
            <person name="Reski R."/>
            <person name="Cuming A.C."/>
            <person name="Tuskan G.A."/>
            <person name="Maumus F."/>
            <person name="Salse J."/>
            <person name="Schmutz J."/>
            <person name="Rensing S.A."/>
        </authorList>
    </citation>
    <scope>NUCLEOTIDE SEQUENCE [LARGE SCALE GENOMIC DNA]</scope>
    <source>
        <strain evidence="7 8">cv. Gransden 2004</strain>
    </source>
</reference>
<dbReference type="OrthoDB" id="5835829at2759"/>
<dbReference type="EMBL" id="ABEU02000016">
    <property type="protein sequence ID" value="PNR38180.1"/>
    <property type="molecule type" value="Genomic_DNA"/>
</dbReference>
<dbReference type="InterPro" id="IPR002213">
    <property type="entry name" value="UDP_glucos_trans"/>
</dbReference>
<keyword evidence="8" id="KW-1185">Reference proteome</keyword>
<dbReference type="PaxDb" id="3218-PP1S4_21V6.1"/>
<dbReference type="GeneID" id="112293676"/>
<dbReference type="AlphaFoldDB" id="A0A2K1J9H0"/>
<evidence type="ECO:0000313" key="8">
    <source>
        <dbReference type="Proteomes" id="UP000006727"/>
    </source>
</evidence>
<dbReference type="FunCoup" id="A0A2K1J9H0">
    <property type="interactions" value="332"/>
</dbReference>
<dbReference type="Proteomes" id="UP000006727">
    <property type="component" value="Chromosome 16"/>
</dbReference>
<proteinExistence type="inferred from homology"/>
<evidence type="ECO:0000256" key="3">
    <source>
        <dbReference type="ARBA" id="ARBA00022679"/>
    </source>
</evidence>
<dbReference type="EnsemblPlants" id="Pp3c16_20890V3.2">
    <property type="protein sequence ID" value="Pp3c16_20890V3.2"/>
    <property type="gene ID" value="Pp3c16_20890"/>
</dbReference>
<evidence type="ECO:0000256" key="2">
    <source>
        <dbReference type="ARBA" id="ARBA00022676"/>
    </source>
</evidence>
<evidence type="ECO:0000256" key="4">
    <source>
        <dbReference type="RuleBase" id="RU003718"/>
    </source>
</evidence>
<reference evidence="7" key="3">
    <citation type="submission" date="2020-12" db="UniProtKB">
        <authorList>
            <consortium name="EnsemblPlants"/>
        </authorList>
    </citation>
    <scope>IDENTIFICATION</scope>
</reference>
<dbReference type="Gene3D" id="3.40.50.2000">
    <property type="entry name" value="Glycogen Phosphorylase B"/>
    <property type="match status" value="2"/>
</dbReference>
<comment type="similarity">
    <text evidence="1 4">Belongs to the UDP-glycosyltransferase family.</text>
</comment>
<dbReference type="Gramene" id="Pp3c16_20890V3.2">
    <property type="protein sequence ID" value="Pp3c16_20890V3.2"/>
    <property type="gene ID" value="Pp3c16_20890"/>
</dbReference>
<sequence length="526" mass="58408">MKIEHTNGNVVKTLHAVIVPFPAQGHITPCLQLAKKLVRLGFHITFVNTVHTHDRLMKSSFKDREPDEDIEFVAVSDGLPDDHPRLADIVAFSVAFSERGPVFAELLVKLLRKSPITCVIRDISSGVVQEPARKLGIPVVGFGTPSAISIQCRTHIETFIEAGVLPLPPPPMNTSTPSLDPVKLILGLPRSDEEAAARDAPLICLPGASPTMRVNDIPTYLLTHDLDSHFVRLNRACQRPLLQSCECLLFNTFHDLEGEVLDAMTDINANIYSVGPLIFNSKKSQVDGVEELSLAATESALWKEDPISLSWLDNQKQNSVLFVSFGSIATMSIEQMLEFALGLEISGHAFLWVIRSDSIEDTHENEEFQITFSDFKKRTQDRALFVPWVQQIAVLSHPSVAAFLTHCGWNSVIESISSGVPMLCWPRFADQNTNCHYVKCVWEIGLDFESQVKGDTTIVSKEELDKKVRRIMAKDGADLEIDKIRTNARNLRIAARKAVSEGGSAHTAFMKFVQQIQQTSKLQLPS</sequence>
<reference evidence="6 8" key="1">
    <citation type="journal article" date="2008" name="Science">
        <title>The Physcomitrella genome reveals evolutionary insights into the conquest of land by plants.</title>
        <authorList>
            <person name="Rensing S."/>
            <person name="Lang D."/>
            <person name="Zimmer A."/>
            <person name="Terry A."/>
            <person name="Salamov A."/>
            <person name="Shapiro H."/>
            <person name="Nishiyama T."/>
            <person name="Perroud P.-F."/>
            <person name="Lindquist E."/>
            <person name="Kamisugi Y."/>
            <person name="Tanahashi T."/>
            <person name="Sakakibara K."/>
            <person name="Fujita T."/>
            <person name="Oishi K."/>
            <person name="Shin-I T."/>
            <person name="Kuroki Y."/>
            <person name="Toyoda A."/>
            <person name="Suzuki Y."/>
            <person name="Hashimoto A."/>
            <person name="Yamaguchi K."/>
            <person name="Sugano A."/>
            <person name="Kohara Y."/>
            <person name="Fujiyama A."/>
            <person name="Anterola A."/>
            <person name="Aoki S."/>
            <person name="Ashton N."/>
            <person name="Barbazuk W.B."/>
            <person name="Barker E."/>
            <person name="Bennetzen J."/>
            <person name="Bezanilla M."/>
            <person name="Blankenship R."/>
            <person name="Cho S.H."/>
            <person name="Dutcher S."/>
            <person name="Estelle M."/>
            <person name="Fawcett J.A."/>
            <person name="Gundlach H."/>
            <person name="Hanada K."/>
            <person name="Heyl A."/>
            <person name="Hicks K.A."/>
            <person name="Hugh J."/>
            <person name="Lohr M."/>
            <person name="Mayer K."/>
            <person name="Melkozernov A."/>
            <person name="Murata T."/>
            <person name="Nelson D."/>
            <person name="Pils B."/>
            <person name="Prigge M."/>
            <person name="Reiss B."/>
            <person name="Renner T."/>
            <person name="Rombauts S."/>
            <person name="Rushton P."/>
            <person name="Sanderfoot A."/>
            <person name="Schween G."/>
            <person name="Shiu S.-H."/>
            <person name="Stueber K."/>
            <person name="Theodoulou F.L."/>
            <person name="Tu H."/>
            <person name="Van de Peer Y."/>
            <person name="Verrier P.J."/>
            <person name="Waters E."/>
            <person name="Wood A."/>
            <person name="Yang L."/>
            <person name="Cove D."/>
            <person name="Cuming A."/>
            <person name="Hasebe M."/>
            <person name="Lucas S."/>
            <person name="Mishler D.B."/>
            <person name="Reski R."/>
            <person name="Grigoriev I."/>
            <person name="Quatrano R.S."/>
            <person name="Boore J.L."/>
        </authorList>
    </citation>
    <scope>NUCLEOTIDE SEQUENCE [LARGE SCALE GENOMIC DNA]</scope>
    <source>
        <strain evidence="7 8">cv. Gransden 2004</strain>
    </source>
</reference>
<dbReference type="PROSITE" id="PS00375">
    <property type="entry name" value="UDPGT"/>
    <property type="match status" value="1"/>
</dbReference>
<dbReference type="InterPro" id="IPR035595">
    <property type="entry name" value="UDP_glycos_trans_CS"/>
</dbReference>
<dbReference type="PANTHER" id="PTHR11926:SF774">
    <property type="entry name" value="UDP-GLYCOSYLTRANSFERASE 85A1-RELATED"/>
    <property type="match status" value="1"/>
</dbReference>
<dbReference type="RefSeq" id="XP_024399144.1">
    <property type="nucleotide sequence ID" value="XM_024543376.2"/>
</dbReference>
<organism evidence="6">
    <name type="scientific">Physcomitrium patens</name>
    <name type="common">Spreading-leaved earth moss</name>
    <name type="synonym">Physcomitrella patens</name>
    <dbReference type="NCBI Taxonomy" id="3218"/>
    <lineage>
        <taxon>Eukaryota</taxon>
        <taxon>Viridiplantae</taxon>
        <taxon>Streptophyta</taxon>
        <taxon>Embryophyta</taxon>
        <taxon>Bryophyta</taxon>
        <taxon>Bryophytina</taxon>
        <taxon>Bryopsida</taxon>
        <taxon>Funariidae</taxon>
        <taxon>Funariales</taxon>
        <taxon>Funariaceae</taxon>
        <taxon>Physcomitrium</taxon>
    </lineage>
</organism>
<dbReference type="OMA" id="CYSIMTH"/>
<keyword evidence="3 4" id="KW-0808">Transferase</keyword>
<evidence type="ECO:0000313" key="6">
    <source>
        <dbReference type="EMBL" id="PNR38180.1"/>
    </source>
</evidence>
<protein>
    <recommendedName>
        <fullName evidence="5">Glycosyltransferase</fullName>
        <ecNumber evidence="5">2.4.1.-</ecNumber>
    </recommendedName>
</protein>
<dbReference type="EC" id="2.4.1.-" evidence="5"/>
<dbReference type="CDD" id="cd03784">
    <property type="entry name" value="GT1_Gtf-like"/>
    <property type="match status" value="1"/>
</dbReference>
<gene>
    <name evidence="7" type="primary">LOC112293676</name>
    <name evidence="6" type="ORF">PHYPA_021291</name>
</gene>
<dbReference type="SUPFAM" id="SSF53756">
    <property type="entry name" value="UDP-Glycosyltransferase/glycogen phosphorylase"/>
    <property type="match status" value="1"/>
</dbReference>
<keyword evidence="2 4" id="KW-0328">Glycosyltransferase</keyword>